<accession>A0A834DHU5</accession>
<proteinExistence type="predicted"/>
<gene>
    <name evidence="3" type="ORF">HJG60_004578</name>
</gene>
<evidence type="ECO:0000313" key="3">
    <source>
        <dbReference type="EMBL" id="KAF6083995.1"/>
    </source>
</evidence>
<dbReference type="InterPro" id="IPR029281">
    <property type="entry name" value="FAM194_C"/>
</dbReference>
<evidence type="ECO:0000256" key="1">
    <source>
        <dbReference type="SAM" id="MobiDB-lite"/>
    </source>
</evidence>
<feature type="domain" description="FAM194 C-terminal" evidence="2">
    <location>
        <begin position="363"/>
        <end position="562"/>
    </location>
</feature>
<dbReference type="Proteomes" id="UP000664940">
    <property type="component" value="Unassembled WGS sequence"/>
</dbReference>
<protein>
    <submittedName>
        <fullName evidence="3">Glutamate rich 6B</fullName>
    </submittedName>
</protein>
<comment type="caution">
    <text evidence="3">The sequence shown here is derived from an EMBL/GenBank/DDBJ whole genome shotgun (WGS) entry which is preliminary data.</text>
</comment>
<dbReference type="AlphaFoldDB" id="A0A834DHU5"/>
<evidence type="ECO:0000313" key="4">
    <source>
        <dbReference type="Proteomes" id="UP000664940"/>
    </source>
</evidence>
<dbReference type="Pfam" id="PF14977">
    <property type="entry name" value="FAM194"/>
    <property type="match status" value="1"/>
</dbReference>
<name>A0A834DHU5_9CHIR</name>
<evidence type="ECO:0000259" key="2">
    <source>
        <dbReference type="Pfam" id="PF14977"/>
    </source>
</evidence>
<feature type="region of interest" description="Disordered" evidence="1">
    <location>
        <begin position="1"/>
        <end position="56"/>
    </location>
</feature>
<feature type="compositionally biased region" description="Acidic residues" evidence="1">
    <location>
        <begin position="31"/>
        <end position="56"/>
    </location>
</feature>
<dbReference type="EMBL" id="JABVXQ010000012">
    <property type="protein sequence ID" value="KAF6083995.1"/>
    <property type="molecule type" value="Genomic_DNA"/>
</dbReference>
<reference evidence="3 4" key="1">
    <citation type="journal article" date="2020" name="Nature">
        <title>Six reference-quality genomes reveal evolution of bat adaptations.</title>
        <authorList>
            <person name="Jebb D."/>
            <person name="Huang Z."/>
            <person name="Pippel M."/>
            <person name="Hughes G.M."/>
            <person name="Lavrichenko K."/>
            <person name="Devanna P."/>
            <person name="Winkler S."/>
            <person name="Jermiin L.S."/>
            <person name="Skirmuntt E.C."/>
            <person name="Katzourakis A."/>
            <person name="Burkitt-Gray L."/>
            <person name="Ray D.A."/>
            <person name="Sullivan K.A.M."/>
            <person name="Roscito J.G."/>
            <person name="Kirilenko B.M."/>
            <person name="Davalos L.M."/>
            <person name="Corthals A.P."/>
            <person name="Power M.L."/>
            <person name="Jones G."/>
            <person name="Ransome R.D."/>
            <person name="Dechmann D.K.N."/>
            <person name="Locatelli A.G."/>
            <person name="Puechmaille S.J."/>
            <person name="Fedrigo O."/>
            <person name="Jarvis E.D."/>
            <person name="Hiller M."/>
            <person name="Vernes S.C."/>
            <person name="Myers E.W."/>
            <person name="Teeling E.C."/>
        </authorList>
    </citation>
    <scope>NUCLEOTIDE SEQUENCE [LARGE SCALE GENOMIC DNA]</scope>
    <source>
        <strain evidence="3">Bat1K_MPI-CBG_1</strain>
    </source>
</reference>
<dbReference type="PANTHER" id="PTHR23093:SF17">
    <property type="entry name" value="GLUTAMATE-RICH PROTEIN 6B"/>
    <property type="match status" value="1"/>
</dbReference>
<dbReference type="PANTHER" id="PTHR23093">
    <property type="entry name" value="SIMILAR TO CHROMOSOME 3 OPEN READING FRAME 20"/>
    <property type="match status" value="1"/>
</dbReference>
<sequence length="597" mass="69297">MSAESNQSSGESSSLQPSTTSQQSTQTLSSEEGDTEGEEESSKEESPFYEEEEYLEENEYLEEQKCLKGESYLYEQDYLEEKKCLQQEKSLEEKNYLYEEEYLEREFKMTYSSQTLLNLNTRSPPAGISQVTTFFTISPPIFETASKSHYVTKPSTSFMKDDGESLSWQDQGTQTEYIYETKAPSKLKLKTEQEGSTILSTLKSGSEAMKFVSQRNFWDDTLNEPMDTLEDFNDNLFKSSYDSVFRTMIKEMAAHNELEEDIYIPLTGHLESETRRKLAILMKTNFEEYKEKIQWIMKKRENLLNPKITETYTYSLCLWNQSSQIKESEIEKAKKSHRIVHNKKKLEVDTEWTKSNVKVPQGDVKVILYPNERIFQILFPDGSGQIHYPSGNLAMLILSTKESEFTYIILEDSEEMCVQALINNSGHATFYDENREIWLNLSQNLGYYFAKGKPQKAWNWWNLNLHVHAPPLQSISLNINQYIKVQIRSQDKIIFHFIHQTKHIRLNLGTKYKFILPEMLSEMKKKAILEVEFSSTARKIQILLGKMSRILNFLTICDLENFLEGTKILPTDEVPTLFPALDLLDNMGLRGTSSLPD</sequence>
<organism evidence="3 4">
    <name type="scientific">Phyllostomus discolor</name>
    <name type="common">pale spear-nosed bat</name>
    <dbReference type="NCBI Taxonomy" id="89673"/>
    <lineage>
        <taxon>Eukaryota</taxon>
        <taxon>Metazoa</taxon>
        <taxon>Chordata</taxon>
        <taxon>Craniata</taxon>
        <taxon>Vertebrata</taxon>
        <taxon>Euteleostomi</taxon>
        <taxon>Mammalia</taxon>
        <taxon>Eutheria</taxon>
        <taxon>Laurasiatheria</taxon>
        <taxon>Chiroptera</taxon>
        <taxon>Yangochiroptera</taxon>
        <taxon>Phyllostomidae</taxon>
        <taxon>Phyllostominae</taxon>
        <taxon>Phyllostomus</taxon>
    </lineage>
</organism>
<feature type="compositionally biased region" description="Low complexity" evidence="1">
    <location>
        <begin position="1"/>
        <end position="30"/>
    </location>
</feature>